<protein>
    <recommendedName>
        <fullName evidence="4">TonB C-terminal domain-containing protein</fullName>
    </recommendedName>
</protein>
<evidence type="ECO:0008006" key="4">
    <source>
        <dbReference type="Google" id="ProtNLM"/>
    </source>
</evidence>
<keyword evidence="1" id="KW-0732">Signal</keyword>
<feature type="chain" id="PRO_5045811152" description="TonB C-terminal domain-containing protein" evidence="1">
    <location>
        <begin position="21"/>
        <end position="268"/>
    </location>
</feature>
<dbReference type="RefSeq" id="WP_380203836.1">
    <property type="nucleotide sequence ID" value="NZ_JBHTEK010000001.1"/>
</dbReference>
<reference evidence="3" key="1">
    <citation type="journal article" date="2019" name="Int. J. Syst. Evol. Microbiol.">
        <title>The Global Catalogue of Microorganisms (GCM) 10K type strain sequencing project: providing services to taxonomists for standard genome sequencing and annotation.</title>
        <authorList>
            <consortium name="The Broad Institute Genomics Platform"/>
            <consortium name="The Broad Institute Genome Sequencing Center for Infectious Disease"/>
            <person name="Wu L."/>
            <person name="Ma J."/>
        </authorList>
    </citation>
    <scope>NUCLEOTIDE SEQUENCE [LARGE SCALE GENOMIC DNA]</scope>
    <source>
        <strain evidence="3">JCM 19635</strain>
    </source>
</reference>
<gene>
    <name evidence="2" type="ORF">ACFQT0_14735</name>
</gene>
<dbReference type="EMBL" id="JBHTEK010000001">
    <property type="protein sequence ID" value="MFC7668488.1"/>
    <property type="molecule type" value="Genomic_DNA"/>
</dbReference>
<comment type="caution">
    <text evidence="2">The sequence shown here is derived from an EMBL/GenBank/DDBJ whole genome shotgun (WGS) entry which is preliminary data.</text>
</comment>
<dbReference type="Proteomes" id="UP001596513">
    <property type="component" value="Unassembled WGS sequence"/>
</dbReference>
<sequence>MKILCSAARFLCFLLLSACSQQRPTEVTVEPPSPQQTPPRGPYFLNRTDSTCRAELQHAQADAQQGQLTYFLFQKARYAADLDTLLHGHGIRFRYNPMNCTQQERCYAHYMDSVITRLHGPAFLERIKQATSQRFVSAWRTRTYREWDLDVPPHGGIQDLDAYVTANLPRPQGWDTRPKLGMFQGIAERQFLFAALTVERSGQLGEISFPADMPSNVNATNRRYLPSVKQEIRRLLRAAGPWQAGRLAGQRVSATLYVDVTLNPEQMP</sequence>
<evidence type="ECO:0000313" key="3">
    <source>
        <dbReference type="Proteomes" id="UP001596513"/>
    </source>
</evidence>
<keyword evidence="3" id="KW-1185">Reference proteome</keyword>
<proteinExistence type="predicted"/>
<name>A0ABW2U4T2_9BACT</name>
<evidence type="ECO:0000313" key="2">
    <source>
        <dbReference type="EMBL" id="MFC7668488.1"/>
    </source>
</evidence>
<evidence type="ECO:0000256" key="1">
    <source>
        <dbReference type="SAM" id="SignalP"/>
    </source>
</evidence>
<accession>A0ABW2U4T2</accession>
<organism evidence="2 3">
    <name type="scientific">Hymenobacter humi</name>
    <dbReference type="NCBI Taxonomy" id="1411620"/>
    <lineage>
        <taxon>Bacteria</taxon>
        <taxon>Pseudomonadati</taxon>
        <taxon>Bacteroidota</taxon>
        <taxon>Cytophagia</taxon>
        <taxon>Cytophagales</taxon>
        <taxon>Hymenobacteraceae</taxon>
        <taxon>Hymenobacter</taxon>
    </lineage>
</organism>
<feature type="signal peptide" evidence="1">
    <location>
        <begin position="1"/>
        <end position="20"/>
    </location>
</feature>